<name>A0AAE0KE08_9PEZI</name>
<sequence length="129" mass="14961">MCAEETRDIFFASLYFPFYNWGFIWPLILFWAFSFPCHGQSFYHYWTLSHLSILIPHFCSWFPLFGFSRRTCLSAAAASWMLLTATGCDLSFYPFLMAGVSGQWDRGVCRRVGWSMGHLPACDPRCPQT</sequence>
<reference evidence="2" key="2">
    <citation type="submission" date="2023-06" db="EMBL/GenBank/DDBJ databases">
        <authorList>
            <consortium name="Lawrence Berkeley National Laboratory"/>
            <person name="Haridas S."/>
            <person name="Hensen N."/>
            <person name="Bonometti L."/>
            <person name="Westerberg I."/>
            <person name="Brannstrom I.O."/>
            <person name="Guillou S."/>
            <person name="Cros-Aarteil S."/>
            <person name="Calhoun S."/>
            <person name="Kuo A."/>
            <person name="Mondo S."/>
            <person name="Pangilinan J."/>
            <person name="Riley R."/>
            <person name="Labutti K."/>
            <person name="Andreopoulos B."/>
            <person name="Lipzen A."/>
            <person name="Chen C."/>
            <person name="Yanf M."/>
            <person name="Daum C."/>
            <person name="Ng V."/>
            <person name="Clum A."/>
            <person name="Steindorff A."/>
            <person name="Ohm R."/>
            <person name="Martin F."/>
            <person name="Silar P."/>
            <person name="Natvig D."/>
            <person name="Lalanne C."/>
            <person name="Gautier V."/>
            <person name="Ament-Velasquez S.L."/>
            <person name="Kruys A."/>
            <person name="Hutchinson M.I."/>
            <person name="Powell A.J."/>
            <person name="Barry K."/>
            <person name="Miller A.N."/>
            <person name="Grigoriev I.V."/>
            <person name="Debuchy R."/>
            <person name="Gladieux P."/>
            <person name="Thoren M.H."/>
            <person name="Johannesson H."/>
        </authorList>
    </citation>
    <scope>NUCLEOTIDE SEQUENCE</scope>
    <source>
        <strain evidence="2">CBS 958.72</strain>
    </source>
</reference>
<dbReference type="EMBL" id="JAULSN010000004">
    <property type="protein sequence ID" value="KAK3374467.1"/>
    <property type="molecule type" value="Genomic_DNA"/>
</dbReference>
<keyword evidence="1" id="KW-1133">Transmembrane helix</keyword>
<comment type="caution">
    <text evidence="2">The sequence shown here is derived from an EMBL/GenBank/DDBJ whole genome shotgun (WGS) entry which is preliminary data.</text>
</comment>
<feature type="transmembrane region" description="Helical" evidence="1">
    <location>
        <begin position="45"/>
        <end position="65"/>
    </location>
</feature>
<organism evidence="2 3">
    <name type="scientific">Lasiosphaeria ovina</name>
    <dbReference type="NCBI Taxonomy" id="92902"/>
    <lineage>
        <taxon>Eukaryota</taxon>
        <taxon>Fungi</taxon>
        <taxon>Dikarya</taxon>
        <taxon>Ascomycota</taxon>
        <taxon>Pezizomycotina</taxon>
        <taxon>Sordariomycetes</taxon>
        <taxon>Sordariomycetidae</taxon>
        <taxon>Sordariales</taxon>
        <taxon>Lasiosphaeriaceae</taxon>
        <taxon>Lasiosphaeria</taxon>
    </lineage>
</organism>
<keyword evidence="1" id="KW-0472">Membrane</keyword>
<dbReference type="AlphaFoldDB" id="A0AAE0KE08"/>
<proteinExistence type="predicted"/>
<accession>A0AAE0KE08</accession>
<keyword evidence="3" id="KW-1185">Reference proteome</keyword>
<feature type="transmembrane region" description="Helical" evidence="1">
    <location>
        <begin position="77"/>
        <end position="96"/>
    </location>
</feature>
<evidence type="ECO:0000313" key="3">
    <source>
        <dbReference type="Proteomes" id="UP001287356"/>
    </source>
</evidence>
<reference evidence="2" key="1">
    <citation type="journal article" date="2023" name="Mol. Phylogenet. Evol.">
        <title>Genome-scale phylogeny and comparative genomics of the fungal order Sordariales.</title>
        <authorList>
            <person name="Hensen N."/>
            <person name="Bonometti L."/>
            <person name="Westerberg I."/>
            <person name="Brannstrom I.O."/>
            <person name="Guillou S."/>
            <person name="Cros-Aarteil S."/>
            <person name="Calhoun S."/>
            <person name="Haridas S."/>
            <person name="Kuo A."/>
            <person name="Mondo S."/>
            <person name="Pangilinan J."/>
            <person name="Riley R."/>
            <person name="LaButti K."/>
            <person name="Andreopoulos B."/>
            <person name="Lipzen A."/>
            <person name="Chen C."/>
            <person name="Yan M."/>
            <person name="Daum C."/>
            <person name="Ng V."/>
            <person name="Clum A."/>
            <person name="Steindorff A."/>
            <person name="Ohm R.A."/>
            <person name="Martin F."/>
            <person name="Silar P."/>
            <person name="Natvig D.O."/>
            <person name="Lalanne C."/>
            <person name="Gautier V."/>
            <person name="Ament-Velasquez S.L."/>
            <person name="Kruys A."/>
            <person name="Hutchinson M.I."/>
            <person name="Powell A.J."/>
            <person name="Barry K."/>
            <person name="Miller A.N."/>
            <person name="Grigoriev I.V."/>
            <person name="Debuchy R."/>
            <person name="Gladieux P."/>
            <person name="Hiltunen Thoren M."/>
            <person name="Johannesson H."/>
        </authorList>
    </citation>
    <scope>NUCLEOTIDE SEQUENCE</scope>
    <source>
        <strain evidence="2">CBS 958.72</strain>
    </source>
</reference>
<feature type="transmembrane region" description="Helical" evidence="1">
    <location>
        <begin position="12"/>
        <end position="33"/>
    </location>
</feature>
<evidence type="ECO:0000256" key="1">
    <source>
        <dbReference type="SAM" id="Phobius"/>
    </source>
</evidence>
<protein>
    <submittedName>
        <fullName evidence="2">Uncharacterized protein</fullName>
    </submittedName>
</protein>
<dbReference type="Proteomes" id="UP001287356">
    <property type="component" value="Unassembled WGS sequence"/>
</dbReference>
<gene>
    <name evidence="2" type="ORF">B0T24DRAFT_296242</name>
</gene>
<keyword evidence="1" id="KW-0812">Transmembrane</keyword>
<evidence type="ECO:0000313" key="2">
    <source>
        <dbReference type="EMBL" id="KAK3374467.1"/>
    </source>
</evidence>